<name>A0ABU1QWR3_9BACT</name>
<dbReference type="Proteomes" id="UP001264980">
    <property type="component" value="Unassembled WGS sequence"/>
</dbReference>
<reference evidence="1 2" key="1">
    <citation type="submission" date="2023-07" db="EMBL/GenBank/DDBJ databases">
        <title>Sorghum-associated microbial communities from plants grown in Nebraska, USA.</title>
        <authorList>
            <person name="Schachtman D."/>
        </authorList>
    </citation>
    <scope>NUCLEOTIDE SEQUENCE [LARGE SCALE GENOMIC DNA]</scope>
    <source>
        <strain evidence="1 2">BE57</strain>
    </source>
</reference>
<evidence type="ECO:0000313" key="1">
    <source>
        <dbReference type="EMBL" id="MDR6805538.1"/>
    </source>
</evidence>
<evidence type="ECO:0000313" key="2">
    <source>
        <dbReference type="Proteomes" id="UP001264980"/>
    </source>
</evidence>
<dbReference type="EMBL" id="JAVDTI010000002">
    <property type="protein sequence ID" value="MDR6805538.1"/>
    <property type="molecule type" value="Genomic_DNA"/>
</dbReference>
<sequence length="160" mass="18303">MRKLLFIALFLTSLSCKKDSDPSPSKDLTTDLVGSYEYRYSVVYLENVTVEYTVRWTITKIADNKISLKHRQTAKVIPIGTEVTTTTTPFEITFDSIELTRADNINLDRTVEWLIDYQKMEKVRVIFDATLIGRELDVKSKATILSSGEVSEDHVLFSKQ</sequence>
<comment type="caution">
    <text evidence="1">The sequence shown here is derived from an EMBL/GenBank/DDBJ whole genome shotgun (WGS) entry which is preliminary data.</text>
</comment>
<organism evidence="1 2">
    <name type="scientific">Dyadobacter fermentans</name>
    <dbReference type="NCBI Taxonomy" id="94254"/>
    <lineage>
        <taxon>Bacteria</taxon>
        <taxon>Pseudomonadati</taxon>
        <taxon>Bacteroidota</taxon>
        <taxon>Cytophagia</taxon>
        <taxon>Cytophagales</taxon>
        <taxon>Spirosomataceae</taxon>
        <taxon>Dyadobacter</taxon>
    </lineage>
</organism>
<dbReference type="PROSITE" id="PS51257">
    <property type="entry name" value="PROKAR_LIPOPROTEIN"/>
    <property type="match status" value="1"/>
</dbReference>
<proteinExistence type="predicted"/>
<gene>
    <name evidence="1" type="ORF">J2W84_002584</name>
</gene>
<protein>
    <recommendedName>
        <fullName evidence="3">Lipocalin-like domain-containing protein</fullName>
    </recommendedName>
</protein>
<keyword evidence="2" id="KW-1185">Reference proteome</keyword>
<dbReference type="RefSeq" id="WP_309983472.1">
    <property type="nucleotide sequence ID" value="NZ_JAVDTI010000002.1"/>
</dbReference>
<evidence type="ECO:0008006" key="3">
    <source>
        <dbReference type="Google" id="ProtNLM"/>
    </source>
</evidence>
<accession>A0ABU1QWR3</accession>